<reference evidence="4 5" key="2">
    <citation type="submission" date="2019-09" db="EMBL/GenBank/DDBJ databases">
        <authorList>
            <person name="Jin C."/>
        </authorList>
    </citation>
    <scope>NUCLEOTIDE SEQUENCE [LARGE SCALE GENOMIC DNA]</scope>
    <source>
        <strain evidence="4 5">AN110305</strain>
    </source>
</reference>
<keyword evidence="2" id="KW-0812">Transmembrane</keyword>
<organism evidence="4 5">
    <name type="scientific">Solihabitans fulvus</name>
    <dbReference type="NCBI Taxonomy" id="1892852"/>
    <lineage>
        <taxon>Bacteria</taxon>
        <taxon>Bacillati</taxon>
        <taxon>Actinomycetota</taxon>
        <taxon>Actinomycetes</taxon>
        <taxon>Pseudonocardiales</taxon>
        <taxon>Pseudonocardiaceae</taxon>
        <taxon>Solihabitans</taxon>
    </lineage>
</organism>
<evidence type="ECO:0000256" key="2">
    <source>
        <dbReference type="SAM" id="Phobius"/>
    </source>
</evidence>
<evidence type="ECO:0000256" key="1">
    <source>
        <dbReference type="SAM" id="MobiDB-lite"/>
    </source>
</evidence>
<feature type="chain" id="PRO_5022689210" evidence="3">
    <location>
        <begin position="33"/>
        <end position="342"/>
    </location>
</feature>
<keyword evidence="2" id="KW-0472">Membrane</keyword>
<name>A0A5B2X165_9PSEU</name>
<feature type="transmembrane region" description="Helical" evidence="2">
    <location>
        <begin position="313"/>
        <end position="336"/>
    </location>
</feature>
<dbReference type="OrthoDB" id="3691936at2"/>
<reference evidence="4 5" key="1">
    <citation type="submission" date="2019-09" db="EMBL/GenBank/DDBJ databases">
        <title>Goodfellowia gen. nov., a new genus of the Pseudonocardineae related to Actinoalloteichus, containing Goodfellowia coeruleoviolacea gen. nov., comb. nov. gen. nov., comb. nov.</title>
        <authorList>
            <person name="Labeda D."/>
        </authorList>
    </citation>
    <scope>NUCLEOTIDE SEQUENCE [LARGE SCALE GENOMIC DNA]</scope>
    <source>
        <strain evidence="4 5">AN110305</strain>
    </source>
</reference>
<feature type="compositionally biased region" description="Low complexity" evidence="1">
    <location>
        <begin position="181"/>
        <end position="212"/>
    </location>
</feature>
<dbReference type="EMBL" id="VUOB01000048">
    <property type="protein sequence ID" value="KAA2256899.1"/>
    <property type="molecule type" value="Genomic_DNA"/>
</dbReference>
<keyword evidence="3" id="KW-0732">Signal</keyword>
<keyword evidence="2" id="KW-1133">Transmembrane helix</keyword>
<protein>
    <submittedName>
        <fullName evidence="4">Uncharacterized protein</fullName>
    </submittedName>
</protein>
<sequence length="342" mass="33547">MRARLHRLVALATVLLAVGGSALLAGAGTAAAAEPIVIGSCATSIQGAPGQPVSLSPAAVVDPIVNLVRAVPLLGPPLAEPFRQAFAALPAIPIGAIPTGNGYITGGTIANQVVAALNQIPLLGPVLGVVVGGVQQALTAGCGVAVQGVNQVAAPVQDGAKSIADASQQATANLPRIPGLTPQQPGATKPGQQPGTQQPQQPGQTGQQTQPGAVAPQGIGDPLGGFVTGDTQLFDPTGAFGANFGRVPLFSYGSLPFASPGLFAPSPGVRYGGQVPGYSPQFGAAGTESTPSDGVQTAGQAQALPAGPAGGRVAFPVLLAVLVLSGVTAATVRTWVLRRAAA</sequence>
<feature type="region of interest" description="Disordered" evidence="1">
    <location>
        <begin position="175"/>
        <end position="230"/>
    </location>
</feature>
<dbReference type="RefSeq" id="WP_149852377.1">
    <property type="nucleotide sequence ID" value="NZ_VUOB01000048.1"/>
</dbReference>
<evidence type="ECO:0000256" key="3">
    <source>
        <dbReference type="SAM" id="SignalP"/>
    </source>
</evidence>
<dbReference type="Proteomes" id="UP000323454">
    <property type="component" value="Unassembled WGS sequence"/>
</dbReference>
<feature type="signal peptide" evidence="3">
    <location>
        <begin position="1"/>
        <end position="32"/>
    </location>
</feature>
<proteinExistence type="predicted"/>
<gene>
    <name evidence="4" type="ORF">F0L68_25705</name>
</gene>
<accession>A0A5B2X165</accession>
<evidence type="ECO:0000313" key="5">
    <source>
        <dbReference type="Proteomes" id="UP000323454"/>
    </source>
</evidence>
<dbReference type="AlphaFoldDB" id="A0A5B2X165"/>
<evidence type="ECO:0000313" key="4">
    <source>
        <dbReference type="EMBL" id="KAA2256899.1"/>
    </source>
</evidence>
<comment type="caution">
    <text evidence="4">The sequence shown here is derived from an EMBL/GenBank/DDBJ whole genome shotgun (WGS) entry which is preliminary data.</text>
</comment>
<keyword evidence="5" id="KW-1185">Reference proteome</keyword>